<evidence type="ECO:0000313" key="1">
    <source>
        <dbReference type="EMBL" id="CAE7759779.1"/>
    </source>
</evidence>
<reference evidence="1" key="1">
    <citation type="submission" date="2021-02" db="EMBL/GenBank/DDBJ databases">
        <authorList>
            <person name="Dougan E. K."/>
            <person name="Rhodes N."/>
            <person name="Thang M."/>
            <person name="Chan C."/>
        </authorList>
    </citation>
    <scope>NUCLEOTIDE SEQUENCE</scope>
</reference>
<gene>
    <name evidence="1" type="primary">OsABCB25</name>
    <name evidence="1" type="ORF">SPIL2461_LOCUS22145</name>
</gene>
<dbReference type="AlphaFoldDB" id="A0A812Y2P2"/>
<dbReference type="InterPro" id="IPR008978">
    <property type="entry name" value="HSP20-like_chaperone"/>
</dbReference>
<sequence>MAESCGQWDGQVYRMRDFVCLPRSGTAKGVDYEQSMGRITLKYVFRDEAACLQAADLSVELSSWELKVKAVARPELDAILAPINGTLYGDIKRDLSWWTVETQEDGAKVFTIELTKRDHKAWNA</sequence>
<feature type="non-terminal residue" evidence="1">
    <location>
        <position position="124"/>
    </location>
</feature>
<dbReference type="Gene3D" id="2.60.40.790">
    <property type="match status" value="1"/>
</dbReference>
<dbReference type="OrthoDB" id="445335at2759"/>
<name>A0A812Y2P2_SYMPI</name>
<keyword evidence="2" id="KW-1185">Reference proteome</keyword>
<dbReference type="EMBL" id="CAJNIZ010046944">
    <property type="protein sequence ID" value="CAE7759779.1"/>
    <property type="molecule type" value="Genomic_DNA"/>
</dbReference>
<evidence type="ECO:0000313" key="2">
    <source>
        <dbReference type="Proteomes" id="UP000649617"/>
    </source>
</evidence>
<organism evidence="1 2">
    <name type="scientific">Symbiodinium pilosum</name>
    <name type="common">Dinoflagellate</name>
    <dbReference type="NCBI Taxonomy" id="2952"/>
    <lineage>
        <taxon>Eukaryota</taxon>
        <taxon>Sar</taxon>
        <taxon>Alveolata</taxon>
        <taxon>Dinophyceae</taxon>
        <taxon>Suessiales</taxon>
        <taxon>Symbiodiniaceae</taxon>
        <taxon>Symbiodinium</taxon>
    </lineage>
</organism>
<accession>A0A812Y2P2</accession>
<protein>
    <submittedName>
        <fullName evidence="1">OsABCB25 protein</fullName>
    </submittedName>
</protein>
<proteinExistence type="predicted"/>
<dbReference type="Proteomes" id="UP000649617">
    <property type="component" value="Unassembled WGS sequence"/>
</dbReference>
<comment type="caution">
    <text evidence="1">The sequence shown here is derived from an EMBL/GenBank/DDBJ whole genome shotgun (WGS) entry which is preliminary data.</text>
</comment>
<dbReference type="SUPFAM" id="SSF49764">
    <property type="entry name" value="HSP20-like chaperones"/>
    <property type="match status" value="1"/>
</dbReference>